<dbReference type="OrthoDB" id="194358at2759"/>
<proteinExistence type="predicted"/>
<protein>
    <recommendedName>
        <fullName evidence="8">MYND-type domain-containing protein</fullName>
    </recommendedName>
</protein>
<keyword evidence="10" id="KW-1185">Reference proteome</keyword>
<dbReference type="InterPro" id="IPR002110">
    <property type="entry name" value="Ankyrin_rpt"/>
</dbReference>
<dbReference type="PROSITE" id="PS01360">
    <property type="entry name" value="ZF_MYND_1"/>
    <property type="match status" value="1"/>
</dbReference>
<evidence type="ECO:0000256" key="3">
    <source>
        <dbReference type="ARBA" id="ARBA00022771"/>
    </source>
</evidence>
<dbReference type="SMART" id="SM00248">
    <property type="entry name" value="ANK"/>
    <property type="match status" value="3"/>
</dbReference>
<gene>
    <name evidence="9" type="ORF">PISMIDRAFT_380423</name>
</gene>
<dbReference type="InterPro" id="IPR002893">
    <property type="entry name" value="Znf_MYND"/>
</dbReference>
<reference evidence="9 10" key="1">
    <citation type="submission" date="2014-04" db="EMBL/GenBank/DDBJ databases">
        <authorList>
            <consortium name="DOE Joint Genome Institute"/>
            <person name="Kuo A."/>
            <person name="Kohler A."/>
            <person name="Costa M.D."/>
            <person name="Nagy L.G."/>
            <person name="Floudas D."/>
            <person name="Copeland A."/>
            <person name="Barry K.W."/>
            <person name="Cichocki N."/>
            <person name="Veneault-Fourrey C."/>
            <person name="LaButti K."/>
            <person name="Lindquist E.A."/>
            <person name="Lipzen A."/>
            <person name="Lundell T."/>
            <person name="Morin E."/>
            <person name="Murat C."/>
            <person name="Sun H."/>
            <person name="Tunlid A."/>
            <person name="Henrissat B."/>
            <person name="Grigoriev I.V."/>
            <person name="Hibbett D.S."/>
            <person name="Martin F."/>
            <person name="Nordberg H.P."/>
            <person name="Cantor M.N."/>
            <person name="Hua S.X."/>
        </authorList>
    </citation>
    <scope>NUCLEOTIDE SEQUENCE [LARGE SCALE GENOMIC DNA]</scope>
    <source>
        <strain evidence="9 10">441</strain>
    </source>
</reference>
<feature type="repeat" description="ANK" evidence="6">
    <location>
        <begin position="151"/>
        <end position="183"/>
    </location>
</feature>
<evidence type="ECO:0000256" key="1">
    <source>
        <dbReference type="ARBA" id="ARBA00022723"/>
    </source>
</evidence>
<dbReference type="Gene3D" id="6.10.140.2220">
    <property type="match status" value="1"/>
</dbReference>
<dbReference type="HOGENOM" id="CLU_053726_0_0_1"/>
<reference evidence="10" key="2">
    <citation type="submission" date="2015-01" db="EMBL/GenBank/DDBJ databases">
        <title>Evolutionary Origins and Diversification of the Mycorrhizal Mutualists.</title>
        <authorList>
            <consortium name="DOE Joint Genome Institute"/>
            <consortium name="Mycorrhizal Genomics Consortium"/>
            <person name="Kohler A."/>
            <person name="Kuo A."/>
            <person name="Nagy L.G."/>
            <person name="Floudas D."/>
            <person name="Copeland A."/>
            <person name="Barry K.W."/>
            <person name="Cichocki N."/>
            <person name="Veneault-Fourrey C."/>
            <person name="LaButti K."/>
            <person name="Lindquist E.A."/>
            <person name="Lipzen A."/>
            <person name="Lundell T."/>
            <person name="Morin E."/>
            <person name="Murat C."/>
            <person name="Riley R."/>
            <person name="Ohm R."/>
            <person name="Sun H."/>
            <person name="Tunlid A."/>
            <person name="Henrissat B."/>
            <person name="Grigoriev I.V."/>
            <person name="Hibbett D.S."/>
            <person name="Martin F."/>
        </authorList>
    </citation>
    <scope>NUCLEOTIDE SEQUENCE [LARGE SCALE GENOMIC DNA]</scope>
    <source>
        <strain evidence="10">441</strain>
    </source>
</reference>
<dbReference type="PANTHER" id="PTHR24171:SF9">
    <property type="entry name" value="ANKYRIN REPEAT DOMAIN-CONTAINING PROTEIN 39"/>
    <property type="match status" value="1"/>
</dbReference>
<keyword evidence="5 6" id="KW-0040">ANK repeat</keyword>
<evidence type="ECO:0000313" key="9">
    <source>
        <dbReference type="EMBL" id="KIK13670.1"/>
    </source>
</evidence>
<dbReference type="STRING" id="765257.A0A0C9XMQ0"/>
<evidence type="ECO:0000256" key="2">
    <source>
        <dbReference type="ARBA" id="ARBA00022737"/>
    </source>
</evidence>
<dbReference type="Gene3D" id="1.25.40.20">
    <property type="entry name" value="Ankyrin repeat-containing domain"/>
    <property type="match status" value="1"/>
</dbReference>
<dbReference type="EMBL" id="KN833981">
    <property type="protein sequence ID" value="KIK13670.1"/>
    <property type="molecule type" value="Genomic_DNA"/>
</dbReference>
<evidence type="ECO:0000313" key="10">
    <source>
        <dbReference type="Proteomes" id="UP000054018"/>
    </source>
</evidence>
<dbReference type="SUPFAM" id="SSF144232">
    <property type="entry name" value="HIT/MYND zinc finger-like"/>
    <property type="match status" value="1"/>
</dbReference>
<name>A0A0C9XMQ0_9AGAM</name>
<dbReference type="Proteomes" id="UP000054018">
    <property type="component" value="Unassembled WGS sequence"/>
</dbReference>
<evidence type="ECO:0000256" key="5">
    <source>
        <dbReference type="ARBA" id="ARBA00023043"/>
    </source>
</evidence>
<dbReference type="SUPFAM" id="SSF48403">
    <property type="entry name" value="Ankyrin repeat"/>
    <property type="match status" value="1"/>
</dbReference>
<dbReference type="AlphaFoldDB" id="A0A0C9XMQ0"/>
<evidence type="ECO:0000256" key="7">
    <source>
        <dbReference type="PROSITE-ProRule" id="PRU00134"/>
    </source>
</evidence>
<keyword evidence="2" id="KW-0677">Repeat</keyword>
<dbReference type="Pfam" id="PF01753">
    <property type="entry name" value="zf-MYND"/>
    <property type="match status" value="1"/>
</dbReference>
<keyword evidence="4" id="KW-0862">Zinc</keyword>
<dbReference type="Pfam" id="PF12796">
    <property type="entry name" value="Ank_2"/>
    <property type="match status" value="1"/>
</dbReference>
<evidence type="ECO:0000256" key="6">
    <source>
        <dbReference type="PROSITE-ProRule" id="PRU00023"/>
    </source>
</evidence>
<sequence length="399" mass="43844">MRRILSKPGFISSQMGGTQLRQMCQMASVKLDPLKLSPLAQACMMGHSLDAVKEVLSRADAPDIKGTETPFQLGYVSLAVLGVNRHKCFPPCNPENLAIVEYLVQSGAPLDVPDIFGHTALHHACTPPDIKLQFAKSLLQHGANVNAQNRYGEVPLFFALQGGDAKLTDLLMEHGANMDIQDANGDSPRKMYVVFGAEVTATIRKWERRQAGEVAAPCEARKRCESCGTEQSGLRQCARCHTVRYCSVECQRAHWPTHRPDCRAFSPSTTVTLKPQFYDNTAAYSTADFVRERFGLSRGTKSAERAGTQVPSSGNRRMIVKIQVPVSSTTGLLIYNRQRDFSCITHRNTGAEAYDTVAQIVRSKGVGGTNGHKAYFAAELRGRDELVVKVSEVLAEQPF</sequence>
<dbReference type="PANTHER" id="PTHR24171">
    <property type="entry name" value="ANKYRIN REPEAT DOMAIN-CONTAINING PROTEIN 39-RELATED"/>
    <property type="match status" value="1"/>
</dbReference>
<organism evidence="9 10">
    <name type="scientific">Pisolithus microcarpus 441</name>
    <dbReference type="NCBI Taxonomy" id="765257"/>
    <lineage>
        <taxon>Eukaryota</taxon>
        <taxon>Fungi</taxon>
        <taxon>Dikarya</taxon>
        <taxon>Basidiomycota</taxon>
        <taxon>Agaricomycotina</taxon>
        <taxon>Agaricomycetes</taxon>
        <taxon>Agaricomycetidae</taxon>
        <taxon>Boletales</taxon>
        <taxon>Sclerodermatineae</taxon>
        <taxon>Pisolithaceae</taxon>
        <taxon>Pisolithus</taxon>
    </lineage>
</organism>
<dbReference type="PROSITE" id="PS50297">
    <property type="entry name" value="ANK_REP_REGION"/>
    <property type="match status" value="2"/>
</dbReference>
<keyword evidence="1" id="KW-0479">Metal-binding</keyword>
<dbReference type="PROSITE" id="PS50865">
    <property type="entry name" value="ZF_MYND_2"/>
    <property type="match status" value="1"/>
</dbReference>
<dbReference type="PROSITE" id="PS50088">
    <property type="entry name" value="ANK_REPEAT"/>
    <property type="match status" value="2"/>
</dbReference>
<dbReference type="InterPro" id="IPR036770">
    <property type="entry name" value="Ankyrin_rpt-contain_sf"/>
</dbReference>
<evidence type="ECO:0000256" key="4">
    <source>
        <dbReference type="ARBA" id="ARBA00022833"/>
    </source>
</evidence>
<feature type="repeat" description="ANK" evidence="6">
    <location>
        <begin position="116"/>
        <end position="150"/>
    </location>
</feature>
<evidence type="ECO:0000259" key="8">
    <source>
        <dbReference type="PROSITE" id="PS50865"/>
    </source>
</evidence>
<accession>A0A0C9XMQ0</accession>
<feature type="domain" description="MYND-type" evidence="8">
    <location>
        <begin position="224"/>
        <end position="262"/>
    </location>
</feature>
<dbReference type="GO" id="GO:0008270">
    <property type="term" value="F:zinc ion binding"/>
    <property type="evidence" value="ECO:0007669"/>
    <property type="project" value="UniProtKB-KW"/>
</dbReference>
<keyword evidence="3 7" id="KW-0863">Zinc-finger</keyword>